<dbReference type="EMBL" id="MHSL01000034">
    <property type="protein sequence ID" value="OHA43034.1"/>
    <property type="molecule type" value="Genomic_DNA"/>
</dbReference>
<feature type="coiled-coil region" evidence="1">
    <location>
        <begin position="41"/>
        <end position="124"/>
    </location>
</feature>
<dbReference type="AlphaFoldDB" id="A0A1G2P3X6"/>
<dbReference type="SUPFAM" id="SSF53955">
    <property type="entry name" value="Lysozyme-like"/>
    <property type="match status" value="1"/>
</dbReference>
<reference evidence="2 3" key="1">
    <citation type="journal article" date="2016" name="Nat. Commun.">
        <title>Thousands of microbial genomes shed light on interconnected biogeochemical processes in an aquifer system.</title>
        <authorList>
            <person name="Anantharaman K."/>
            <person name="Brown C.T."/>
            <person name="Hug L.A."/>
            <person name="Sharon I."/>
            <person name="Castelle C.J."/>
            <person name="Probst A.J."/>
            <person name="Thomas B.C."/>
            <person name="Singh A."/>
            <person name="Wilkins M.J."/>
            <person name="Karaoz U."/>
            <person name="Brodie E.L."/>
            <person name="Williams K.H."/>
            <person name="Hubbard S.S."/>
            <person name="Banfield J.F."/>
        </authorList>
    </citation>
    <scope>NUCLEOTIDE SEQUENCE [LARGE SCALE GENOMIC DNA]</scope>
</reference>
<name>A0A1G2P3X6_9BACT</name>
<sequence>MKFLKQNSKRLRLAVYRKAKPFGIFIVFFLLAGIVFAQDVSNLVTNRRAELESQLTALQKEIDAQKQILQNKQRESVSLERDIAILNAKINTAKLSIKARGLVIENLNQDIGDKEKTIAGLSAKIDRELAALADLLRKTRELDNFSIAEFALSDNNLSTFFEDLDAFRAIKASLAKSFGELRFTKTATEDEKNSLEDKAKEETDLKKIQELEKKKIEKQEAEKKDILKISRGVETVYQKIIKDKEKSAAQIRAELFALRGSAAIPFEKAYEYATRASQKTGVRAAVILGIIAEESNLGENVGTGNWKVDMKAPRDTVPFLALTARLGLNPDLMPVSKKPWYGYGGAMGPAQFIPSTWVLYEDRIASATGHNPPNPWEPEDAFMATGLLMADNGADKKTYAAERLAALRYLAGWKNATKSAYAFYGDDVMDLAAKYQQQIDIIKTN</sequence>
<organism evidence="2 3">
    <name type="scientific">Candidatus Taylorbacteria bacterium RIFCSPLOWO2_12_FULL_44_15c</name>
    <dbReference type="NCBI Taxonomy" id="1802333"/>
    <lineage>
        <taxon>Bacteria</taxon>
        <taxon>Candidatus Tayloriibacteriota</taxon>
    </lineage>
</organism>
<evidence type="ECO:0000256" key="1">
    <source>
        <dbReference type="SAM" id="Coils"/>
    </source>
</evidence>
<accession>A0A1G2P3X6</accession>
<comment type="caution">
    <text evidence="2">The sequence shown here is derived from an EMBL/GenBank/DDBJ whole genome shotgun (WGS) entry which is preliminary data.</text>
</comment>
<protein>
    <recommendedName>
        <fullName evidence="4">Transglycosylase SLT domain-containing protein</fullName>
    </recommendedName>
</protein>
<evidence type="ECO:0000313" key="2">
    <source>
        <dbReference type="EMBL" id="OHA43034.1"/>
    </source>
</evidence>
<dbReference type="STRING" id="1802333.A3G03_03130"/>
<proteinExistence type="predicted"/>
<dbReference type="Gene3D" id="6.10.250.3150">
    <property type="match status" value="1"/>
</dbReference>
<gene>
    <name evidence="2" type="ORF">A3G03_03130</name>
</gene>
<evidence type="ECO:0000313" key="3">
    <source>
        <dbReference type="Proteomes" id="UP000176355"/>
    </source>
</evidence>
<evidence type="ECO:0008006" key="4">
    <source>
        <dbReference type="Google" id="ProtNLM"/>
    </source>
</evidence>
<feature type="coiled-coil region" evidence="1">
    <location>
        <begin position="185"/>
        <end position="219"/>
    </location>
</feature>
<dbReference type="Proteomes" id="UP000176355">
    <property type="component" value="Unassembled WGS sequence"/>
</dbReference>
<keyword evidence="1" id="KW-0175">Coiled coil</keyword>
<dbReference type="InterPro" id="IPR023346">
    <property type="entry name" value="Lysozyme-like_dom_sf"/>
</dbReference>